<keyword evidence="4" id="KW-1185">Reference proteome</keyword>
<evidence type="ECO:0000256" key="1">
    <source>
        <dbReference type="ARBA" id="ARBA00006499"/>
    </source>
</evidence>
<reference evidence="3 4" key="1">
    <citation type="journal article" date="2018" name="Mycol. Prog.">
        <title>Coniella lustricola, a new species from submerged detritus.</title>
        <authorList>
            <person name="Raudabaugh D.B."/>
            <person name="Iturriaga T."/>
            <person name="Carver A."/>
            <person name="Mondo S."/>
            <person name="Pangilinan J."/>
            <person name="Lipzen A."/>
            <person name="He G."/>
            <person name="Amirebrahimi M."/>
            <person name="Grigoriev I.V."/>
            <person name="Miller A.N."/>
        </authorList>
    </citation>
    <scope>NUCLEOTIDE SEQUENCE [LARGE SCALE GENOMIC DNA]</scope>
    <source>
        <strain evidence="3 4">B22-T-1</strain>
    </source>
</reference>
<dbReference type="EMBL" id="KZ678439">
    <property type="protein sequence ID" value="PSR85662.1"/>
    <property type="molecule type" value="Genomic_DNA"/>
</dbReference>
<evidence type="ECO:0000313" key="4">
    <source>
        <dbReference type="Proteomes" id="UP000241462"/>
    </source>
</evidence>
<keyword evidence="3" id="KW-0378">Hydrolase</keyword>
<dbReference type="AlphaFoldDB" id="A0A2T3A8A1"/>
<comment type="similarity">
    <text evidence="1">Belongs to the AB hydrolase superfamily. AB hydrolase 2 family.</text>
</comment>
<name>A0A2T3A8A1_9PEZI</name>
<dbReference type="OrthoDB" id="2418081at2759"/>
<dbReference type="InterPro" id="IPR029058">
    <property type="entry name" value="AB_hydrolase_fold"/>
</dbReference>
<dbReference type="Gene3D" id="3.40.50.1820">
    <property type="entry name" value="alpha/beta hydrolase"/>
    <property type="match status" value="1"/>
</dbReference>
<dbReference type="GO" id="GO:0008474">
    <property type="term" value="F:palmitoyl-(protein) hydrolase activity"/>
    <property type="evidence" value="ECO:0007669"/>
    <property type="project" value="TreeGrafter"/>
</dbReference>
<evidence type="ECO:0000259" key="2">
    <source>
        <dbReference type="Pfam" id="PF02230"/>
    </source>
</evidence>
<dbReference type="Pfam" id="PF02230">
    <property type="entry name" value="Abhydrolase_2"/>
    <property type="match status" value="1"/>
</dbReference>
<sequence>MRNSDSDPDAMDWQSEPVRYHSQPSQLLPAHLSLGPKPNHAHTHTVIFLHGRGDTAANFGRGLAWQHSWTDAARRTPMDVFPSFRWVLSTAGVKACANAAVGSGSSGAAAMSQWFDVWGGAANLDEREEVQLAGLRDSVRRIRAVIDQEARTLGGRYDKIVLMGLSQGGATAVSTLLSLGDRDYEWQKDTSKSGPVAGRAEHQRLGALVGIACRMLFPGRTLAQWRALVGVLGDGDGDVQGEGKGGGANKVLQNTPVFLEHTVDDPLVRIEAARQLRDTLTAYGAKMEWKEYATGGHWFHSPQGLDDLAAFLTRVLPRD</sequence>
<dbReference type="PANTHER" id="PTHR10655:SF63">
    <property type="entry name" value="PHOSPHOLIPASE_CARBOXYLESTERASE_THIOESTERASE DOMAIN-CONTAINING PROTEIN"/>
    <property type="match status" value="1"/>
</dbReference>
<dbReference type="GO" id="GO:0005737">
    <property type="term" value="C:cytoplasm"/>
    <property type="evidence" value="ECO:0007669"/>
    <property type="project" value="TreeGrafter"/>
</dbReference>
<dbReference type="Proteomes" id="UP000241462">
    <property type="component" value="Unassembled WGS sequence"/>
</dbReference>
<dbReference type="InParanoid" id="A0A2T3A8A1"/>
<feature type="domain" description="Phospholipase/carboxylesterase/thioesterase" evidence="2">
    <location>
        <begin position="38"/>
        <end position="178"/>
    </location>
</feature>
<gene>
    <name evidence="3" type="ORF">BD289DRAFT_433585</name>
</gene>
<organism evidence="3 4">
    <name type="scientific">Coniella lustricola</name>
    <dbReference type="NCBI Taxonomy" id="2025994"/>
    <lineage>
        <taxon>Eukaryota</taxon>
        <taxon>Fungi</taxon>
        <taxon>Dikarya</taxon>
        <taxon>Ascomycota</taxon>
        <taxon>Pezizomycotina</taxon>
        <taxon>Sordariomycetes</taxon>
        <taxon>Sordariomycetidae</taxon>
        <taxon>Diaporthales</taxon>
        <taxon>Schizoparmaceae</taxon>
        <taxon>Coniella</taxon>
    </lineage>
</organism>
<dbReference type="InterPro" id="IPR003140">
    <property type="entry name" value="PLipase/COase/thioEstase"/>
</dbReference>
<dbReference type="PANTHER" id="PTHR10655">
    <property type="entry name" value="LYSOPHOSPHOLIPASE-RELATED"/>
    <property type="match status" value="1"/>
</dbReference>
<evidence type="ECO:0000313" key="3">
    <source>
        <dbReference type="EMBL" id="PSR85662.1"/>
    </source>
</evidence>
<proteinExistence type="inferred from homology"/>
<dbReference type="GO" id="GO:0052689">
    <property type="term" value="F:carboxylic ester hydrolase activity"/>
    <property type="evidence" value="ECO:0007669"/>
    <property type="project" value="TreeGrafter"/>
</dbReference>
<protein>
    <submittedName>
        <fullName evidence="3">Alpha/Beta hydrolase protein</fullName>
    </submittedName>
</protein>
<dbReference type="SUPFAM" id="SSF53474">
    <property type="entry name" value="alpha/beta-Hydrolases"/>
    <property type="match status" value="1"/>
</dbReference>
<dbReference type="STRING" id="2025994.A0A2T3A8A1"/>
<accession>A0A2T3A8A1</accession>
<dbReference type="InterPro" id="IPR050565">
    <property type="entry name" value="LYPA1-2/EST-like"/>
</dbReference>